<dbReference type="GO" id="GO:0003700">
    <property type="term" value="F:DNA-binding transcription factor activity"/>
    <property type="evidence" value="ECO:0007669"/>
    <property type="project" value="InterPro"/>
</dbReference>
<feature type="domain" description="HTH marR-type" evidence="4">
    <location>
        <begin position="23"/>
        <end position="161"/>
    </location>
</feature>
<keyword evidence="2" id="KW-0238">DNA-binding</keyword>
<dbReference type="RefSeq" id="WP_092682997.1">
    <property type="nucleotide sequence ID" value="NZ_FNMZ01000005.1"/>
</dbReference>
<dbReference type="SUPFAM" id="SSF46785">
    <property type="entry name" value="Winged helix' DNA-binding domain"/>
    <property type="match status" value="1"/>
</dbReference>
<name>A0A1H3BK71_9RHOB</name>
<dbReference type="EMBL" id="FNMZ01000005">
    <property type="protein sequence ID" value="SDX41499.1"/>
    <property type="molecule type" value="Genomic_DNA"/>
</dbReference>
<dbReference type="Pfam" id="PF12802">
    <property type="entry name" value="MarR_2"/>
    <property type="match status" value="1"/>
</dbReference>
<keyword evidence="6" id="KW-1185">Reference proteome</keyword>
<dbReference type="InterPro" id="IPR023187">
    <property type="entry name" value="Tscrpt_reg_MarR-type_CS"/>
</dbReference>
<dbReference type="AlphaFoldDB" id="A0A1H3BK71"/>
<organism evidence="5 6">
    <name type="scientific">Albimonas donghaensis</name>
    <dbReference type="NCBI Taxonomy" id="356660"/>
    <lineage>
        <taxon>Bacteria</taxon>
        <taxon>Pseudomonadati</taxon>
        <taxon>Pseudomonadota</taxon>
        <taxon>Alphaproteobacteria</taxon>
        <taxon>Rhodobacterales</taxon>
        <taxon>Paracoccaceae</taxon>
        <taxon>Albimonas</taxon>
    </lineage>
</organism>
<protein>
    <submittedName>
        <fullName evidence="5">Transcriptional regulator</fullName>
    </submittedName>
</protein>
<dbReference type="SMART" id="SM00347">
    <property type="entry name" value="HTH_MARR"/>
    <property type="match status" value="1"/>
</dbReference>
<evidence type="ECO:0000256" key="2">
    <source>
        <dbReference type="ARBA" id="ARBA00023125"/>
    </source>
</evidence>
<dbReference type="InterPro" id="IPR036390">
    <property type="entry name" value="WH_DNA-bd_sf"/>
</dbReference>
<evidence type="ECO:0000256" key="3">
    <source>
        <dbReference type="ARBA" id="ARBA00023163"/>
    </source>
</evidence>
<dbReference type="InterPro" id="IPR000835">
    <property type="entry name" value="HTH_MarR-typ"/>
</dbReference>
<keyword evidence="1" id="KW-0805">Transcription regulation</keyword>
<dbReference type="PANTHER" id="PTHR33164:SF64">
    <property type="entry name" value="TRANSCRIPTIONAL REGULATOR SLYA"/>
    <property type="match status" value="1"/>
</dbReference>
<sequence length="171" mass="19063">MKEADTTLEAAAAAAPGDATLEEMRIGFFAHDVSRMRRTLFDQRLKPLGITRSQWWALAQLALGQDESDGQGLLQTELARRLDVGKVTVGGLIDRLELGGFVQRRPDRADRRAKRIVITPAGRDVLDEMRFIARGLNAEVLGGVAPEETRAALAVLDRMKRNLRRMLDEEK</sequence>
<keyword evidence="3" id="KW-0804">Transcription</keyword>
<evidence type="ECO:0000313" key="5">
    <source>
        <dbReference type="EMBL" id="SDX41499.1"/>
    </source>
</evidence>
<dbReference type="GO" id="GO:0006950">
    <property type="term" value="P:response to stress"/>
    <property type="evidence" value="ECO:0007669"/>
    <property type="project" value="TreeGrafter"/>
</dbReference>
<gene>
    <name evidence="5" type="ORF">SAMN05444336_10534</name>
</gene>
<evidence type="ECO:0000256" key="1">
    <source>
        <dbReference type="ARBA" id="ARBA00023015"/>
    </source>
</evidence>
<dbReference type="InterPro" id="IPR039422">
    <property type="entry name" value="MarR/SlyA-like"/>
</dbReference>
<accession>A0A1H3BK71</accession>
<dbReference type="PANTHER" id="PTHR33164">
    <property type="entry name" value="TRANSCRIPTIONAL REGULATOR, MARR FAMILY"/>
    <property type="match status" value="1"/>
</dbReference>
<dbReference type="PRINTS" id="PR00598">
    <property type="entry name" value="HTHMARR"/>
</dbReference>
<evidence type="ECO:0000313" key="6">
    <source>
        <dbReference type="Proteomes" id="UP000199118"/>
    </source>
</evidence>
<dbReference type="OrthoDB" id="8452803at2"/>
<proteinExistence type="predicted"/>
<dbReference type="InterPro" id="IPR036388">
    <property type="entry name" value="WH-like_DNA-bd_sf"/>
</dbReference>
<dbReference type="Gene3D" id="1.10.10.10">
    <property type="entry name" value="Winged helix-like DNA-binding domain superfamily/Winged helix DNA-binding domain"/>
    <property type="match status" value="1"/>
</dbReference>
<dbReference type="GO" id="GO:0003677">
    <property type="term" value="F:DNA binding"/>
    <property type="evidence" value="ECO:0007669"/>
    <property type="project" value="UniProtKB-KW"/>
</dbReference>
<dbReference type="Proteomes" id="UP000199118">
    <property type="component" value="Unassembled WGS sequence"/>
</dbReference>
<dbReference type="PROSITE" id="PS50995">
    <property type="entry name" value="HTH_MARR_2"/>
    <property type="match status" value="1"/>
</dbReference>
<evidence type="ECO:0000259" key="4">
    <source>
        <dbReference type="PROSITE" id="PS50995"/>
    </source>
</evidence>
<reference evidence="5 6" key="1">
    <citation type="submission" date="2016-10" db="EMBL/GenBank/DDBJ databases">
        <authorList>
            <person name="de Groot N.N."/>
        </authorList>
    </citation>
    <scope>NUCLEOTIDE SEQUENCE [LARGE SCALE GENOMIC DNA]</scope>
    <source>
        <strain evidence="5 6">DSM 17890</strain>
    </source>
</reference>
<dbReference type="PROSITE" id="PS01117">
    <property type="entry name" value="HTH_MARR_1"/>
    <property type="match status" value="1"/>
</dbReference>